<dbReference type="EMBL" id="MU863624">
    <property type="protein sequence ID" value="KAK4106057.1"/>
    <property type="molecule type" value="Genomic_DNA"/>
</dbReference>
<evidence type="ECO:0000313" key="4">
    <source>
        <dbReference type="Proteomes" id="UP001305647"/>
    </source>
</evidence>
<keyword evidence="2" id="KW-0472">Membrane</keyword>
<accession>A0AAN6QF37</accession>
<comment type="caution">
    <text evidence="3">The sequence shown here is derived from an EMBL/GenBank/DDBJ whole genome shotgun (WGS) entry which is preliminary data.</text>
</comment>
<feature type="transmembrane region" description="Helical" evidence="2">
    <location>
        <begin position="86"/>
        <end position="111"/>
    </location>
</feature>
<protein>
    <submittedName>
        <fullName evidence="3">Uncharacterized protein</fullName>
    </submittedName>
</protein>
<dbReference type="Proteomes" id="UP001305647">
    <property type="component" value="Unassembled WGS sequence"/>
</dbReference>
<feature type="transmembrane region" description="Helical" evidence="2">
    <location>
        <begin position="123"/>
        <end position="145"/>
    </location>
</feature>
<feature type="compositionally biased region" description="Polar residues" evidence="1">
    <location>
        <begin position="7"/>
        <end position="16"/>
    </location>
</feature>
<reference evidence="3" key="2">
    <citation type="submission" date="2023-05" db="EMBL/GenBank/DDBJ databases">
        <authorList>
            <consortium name="Lawrence Berkeley National Laboratory"/>
            <person name="Steindorff A."/>
            <person name="Hensen N."/>
            <person name="Bonometti L."/>
            <person name="Westerberg I."/>
            <person name="Brannstrom I.O."/>
            <person name="Guillou S."/>
            <person name="Cros-Aarteil S."/>
            <person name="Calhoun S."/>
            <person name="Haridas S."/>
            <person name="Kuo A."/>
            <person name="Mondo S."/>
            <person name="Pangilinan J."/>
            <person name="Riley R."/>
            <person name="Labutti K."/>
            <person name="Andreopoulos B."/>
            <person name="Lipzen A."/>
            <person name="Chen C."/>
            <person name="Yanf M."/>
            <person name="Daum C."/>
            <person name="Ng V."/>
            <person name="Clum A."/>
            <person name="Ohm R."/>
            <person name="Martin F."/>
            <person name="Silar P."/>
            <person name="Natvig D."/>
            <person name="Lalanne C."/>
            <person name="Gautier V."/>
            <person name="Ament-Velasquez S.L."/>
            <person name="Kruys A."/>
            <person name="Hutchinson M.I."/>
            <person name="Powell A.J."/>
            <person name="Barry K."/>
            <person name="Miller A.N."/>
            <person name="Grigoriev I.V."/>
            <person name="Debuchy R."/>
            <person name="Gladieux P."/>
            <person name="Thoren M.H."/>
            <person name="Johannesson H."/>
        </authorList>
    </citation>
    <scope>NUCLEOTIDE SEQUENCE</scope>
    <source>
        <strain evidence="3">CBS 757.83</strain>
    </source>
</reference>
<evidence type="ECO:0000313" key="3">
    <source>
        <dbReference type="EMBL" id="KAK4106057.1"/>
    </source>
</evidence>
<feature type="transmembrane region" description="Helical" evidence="2">
    <location>
        <begin position="55"/>
        <end position="79"/>
    </location>
</feature>
<organism evidence="3 4">
    <name type="scientific">Parathielavia hyrcaniae</name>
    <dbReference type="NCBI Taxonomy" id="113614"/>
    <lineage>
        <taxon>Eukaryota</taxon>
        <taxon>Fungi</taxon>
        <taxon>Dikarya</taxon>
        <taxon>Ascomycota</taxon>
        <taxon>Pezizomycotina</taxon>
        <taxon>Sordariomycetes</taxon>
        <taxon>Sordariomycetidae</taxon>
        <taxon>Sordariales</taxon>
        <taxon>Chaetomiaceae</taxon>
        <taxon>Parathielavia</taxon>
    </lineage>
</organism>
<gene>
    <name evidence="3" type="ORF">N658DRAFT_5275</name>
</gene>
<keyword evidence="2" id="KW-1133">Transmembrane helix</keyword>
<proteinExistence type="predicted"/>
<evidence type="ECO:0000256" key="1">
    <source>
        <dbReference type="SAM" id="MobiDB-lite"/>
    </source>
</evidence>
<keyword evidence="4" id="KW-1185">Reference proteome</keyword>
<keyword evidence="2" id="KW-0812">Transmembrane</keyword>
<dbReference type="AlphaFoldDB" id="A0AAN6QF37"/>
<name>A0AAN6QF37_9PEZI</name>
<evidence type="ECO:0000256" key="2">
    <source>
        <dbReference type="SAM" id="Phobius"/>
    </source>
</evidence>
<feature type="region of interest" description="Disordered" evidence="1">
    <location>
        <begin position="1"/>
        <end position="22"/>
    </location>
</feature>
<reference evidence="3" key="1">
    <citation type="journal article" date="2023" name="Mol. Phylogenet. Evol.">
        <title>Genome-scale phylogeny and comparative genomics of the fungal order Sordariales.</title>
        <authorList>
            <person name="Hensen N."/>
            <person name="Bonometti L."/>
            <person name="Westerberg I."/>
            <person name="Brannstrom I.O."/>
            <person name="Guillou S."/>
            <person name="Cros-Aarteil S."/>
            <person name="Calhoun S."/>
            <person name="Haridas S."/>
            <person name="Kuo A."/>
            <person name="Mondo S."/>
            <person name="Pangilinan J."/>
            <person name="Riley R."/>
            <person name="LaButti K."/>
            <person name="Andreopoulos B."/>
            <person name="Lipzen A."/>
            <person name="Chen C."/>
            <person name="Yan M."/>
            <person name="Daum C."/>
            <person name="Ng V."/>
            <person name="Clum A."/>
            <person name="Steindorff A."/>
            <person name="Ohm R.A."/>
            <person name="Martin F."/>
            <person name="Silar P."/>
            <person name="Natvig D.O."/>
            <person name="Lalanne C."/>
            <person name="Gautier V."/>
            <person name="Ament-Velasquez S.L."/>
            <person name="Kruys A."/>
            <person name="Hutchinson M.I."/>
            <person name="Powell A.J."/>
            <person name="Barry K."/>
            <person name="Miller A.N."/>
            <person name="Grigoriev I.V."/>
            <person name="Debuchy R."/>
            <person name="Gladieux P."/>
            <person name="Hiltunen Thoren M."/>
            <person name="Johannesson H."/>
        </authorList>
    </citation>
    <scope>NUCLEOTIDE SEQUENCE</scope>
    <source>
        <strain evidence="3">CBS 757.83</strain>
    </source>
</reference>
<feature type="transmembrane region" description="Helical" evidence="2">
    <location>
        <begin position="30"/>
        <end position="49"/>
    </location>
</feature>
<sequence>MIRPRFSSVQFGTSRHGTAADSTDHRGQRAYLISWALKVLFLLLLSSPFPTVPYISFIPVLCVCVCVCVSISDIGFFFLIRRVISLSLVSLPCSHPLSFVLLSLSSAFALALHGSAGWGGDHIGSALGVFVGVLLGLFLIDLAVVGV</sequence>